<gene>
    <name evidence="1" type="ORF">VF08_27360</name>
</gene>
<evidence type="ECO:0000313" key="1">
    <source>
        <dbReference type="EMBL" id="PHJ98221.1"/>
    </source>
</evidence>
<dbReference type="RefSeq" id="WP_099071337.1">
    <property type="nucleotide sequence ID" value="NZ_LAHD01000103.1"/>
</dbReference>
<reference evidence="1 2" key="1">
    <citation type="submission" date="2015-02" db="EMBL/GenBank/DDBJ databases">
        <title>Nostoc linckia genome annotation.</title>
        <authorList>
            <person name="Zhou Z."/>
        </authorList>
    </citation>
    <scope>NUCLEOTIDE SEQUENCE [LARGE SCALE GENOMIC DNA]</scope>
    <source>
        <strain evidence="2">z8</strain>
    </source>
</reference>
<accession>A0A9Q5Z7U8</accession>
<proteinExistence type="predicted"/>
<evidence type="ECO:0000313" key="2">
    <source>
        <dbReference type="Proteomes" id="UP000222310"/>
    </source>
</evidence>
<dbReference type="AlphaFoldDB" id="A0A9Q5Z7U8"/>
<organism evidence="1 2">
    <name type="scientific">Nostoc linckia z8</name>
    <dbReference type="NCBI Taxonomy" id="1628746"/>
    <lineage>
        <taxon>Bacteria</taxon>
        <taxon>Bacillati</taxon>
        <taxon>Cyanobacteriota</taxon>
        <taxon>Cyanophyceae</taxon>
        <taxon>Nostocales</taxon>
        <taxon>Nostocaceae</taxon>
        <taxon>Nostoc</taxon>
    </lineage>
</organism>
<dbReference type="GeneID" id="57098468"/>
<dbReference type="EMBL" id="LAHD01000103">
    <property type="protein sequence ID" value="PHJ98221.1"/>
    <property type="molecule type" value="Genomic_DNA"/>
</dbReference>
<dbReference type="Proteomes" id="UP000222310">
    <property type="component" value="Unassembled WGS sequence"/>
</dbReference>
<sequence>MKPIPEFQELAITLFAQEIVPSFLTSKFLKESRIIPKEWEFDRPPEINAQTGKATFTNDVVISARLGAVTFSENLHGKKLLDVKIPNIVDKWVKTLHKFDYQAIEIEPSSFFSFEKESTKLFRHYIPAVLLAPGDWHEGSLKPLRASLNLAYTSKKGEFIIKIEDVLLRENDNSFQPGAMFSGNFACELSGNTASQKRDRLYEFIKGWQEDLEIYRDIVNKKLLGLNNS</sequence>
<comment type="caution">
    <text evidence="1">The sequence shown here is derived from an EMBL/GenBank/DDBJ whole genome shotgun (WGS) entry which is preliminary data.</text>
</comment>
<name>A0A9Q5Z7U8_NOSLI</name>
<protein>
    <submittedName>
        <fullName evidence="1">Uncharacterized protein</fullName>
    </submittedName>
</protein>